<protein>
    <submittedName>
        <fullName evidence="9">SO_0444 family Cu/Zn efflux transporter</fullName>
    </submittedName>
</protein>
<feature type="region of interest" description="Disordered" evidence="7">
    <location>
        <begin position="360"/>
        <end position="380"/>
    </location>
</feature>
<name>A0A9D5QCT9_UNCW3</name>
<feature type="transmembrane region" description="Helical" evidence="8">
    <location>
        <begin position="194"/>
        <end position="214"/>
    </location>
</feature>
<evidence type="ECO:0000256" key="5">
    <source>
        <dbReference type="ARBA" id="ARBA00022989"/>
    </source>
</evidence>
<evidence type="ECO:0000313" key="10">
    <source>
        <dbReference type="Proteomes" id="UP000630660"/>
    </source>
</evidence>
<keyword evidence="5 8" id="KW-1133">Transmembrane helix</keyword>
<dbReference type="Proteomes" id="UP000630660">
    <property type="component" value="Unassembled WGS sequence"/>
</dbReference>
<keyword evidence="3" id="KW-1003">Cell membrane</keyword>
<proteinExistence type="inferred from homology"/>
<feature type="transmembrane region" description="Helical" evidence="8">
    <location>
        <begin position="257"/>
        <end position="277"/>
    </location>
</feature>
<dbReference type="Pfam" id="PF03773">
    <property type="entry name" value="ArsP_1"/>
    <property type="match status" value="1"/>
</dbReference>
<evidence type="ECO:0000313" key="9">
    <source>
        <dbReference type="EMBL" id="MBD3364919.1"/>
    </source>
</evidence>
<keyword evidence="4 8" id="KW-0812">Transmembrane</keyword>
<evidence type="ECO:0000256" key="3">
    <source>
        <dbReference type="ARBA" id="ARBA00022475"/>
    </source>
</evidence>
<feature type="transmembrane region" description="Helical" evidence="8">
    <location>
        <begin position="286"/>
        <end position="307"/>
    </location>
</feature>
<gene>
    <name evidence="9" type="ORF">GF359_06865</name>
</gene>
<dbReference type="InterPro" id="IPR052923">
    <property type="entry name" value="UPF0718"/>
</dbReference>
<dbReference type="GO" id="GO:0005886">
    <property type="term" value="C:plasma membrane"/>
    <property type="evidence" value="ECO:0007669"/>
    <property type="project" value="UniProtKB-SubCell"/>
</dbReference>
<dbReference type="AlphaFoldDB" id="A0A9D5QCT9"/>
<comment type="caution">
    <text evidence="9">The sequence shown here is derived from an EMBL/GenBank/DDBJ whole genome shotgun (WGS) entry which is preliminary data.</text>
</comment>
<dbReference type="EMBL" id="WJKJ01000232">
    <property type="protein sequence ID" value="MBD3364919.1"/>
    <property type="molecule type" value="Genomic_DNA"/>
</dbReference>
<evidence type="ECO:0000256" key="2">
    <source>
        <dbReference type="ARBA" id="ARBA00006386"/>
    </source>
</evidence>
<sequence length="380" mass="40602">MSEVLTYVWNALIGIVVESWNLFAQMAPYLIIGFIFAGILHVFVSVKRISRHLGKSNFISVLKATLFGIPLPLCSCSVIPTVSTLHSSGASKGATLAFLISTPTSGVDSILATYSLLGPVFTIYRIFASFVAGVFSGVSANIFDRKKSADENVKKIACPVCGEHTDDHHHSFGARVRAMIAYSFGELVRDIGKWVLIGTLIGGAIAYFVPAGLITTYLSSPILQMLLMLVLSIPLYICATGSLPIAAALIMKGISPGAAMVLLIAGPATNAVTLTVVSKTLGRRSLIIYLSSIIITALGMGFLFDLLPWSAPTSSGMMVGMFEFPQIVKIIAAVLILGLIAYQIVSGIVVKSRHKRHEHECKEESSSCCSGHGHEPARKD</sequence>
<dbReference type="NCBIfam" id="NF033936">
    <property type="entry name" value="CuZnOut_SO0444"/>
    <property type="match status" value="1"/>
</dbReference>
<feature type="transmembrane region" description="Helical" evidence="8">
    <location>
        <begin position="327"/>
        <end position="350"/>
    </location>
</feature>
<accession>A0A9D5QCT9</accession>
<evidence type="ECO:0000256" key="1">
    <source>
        <dbReference type="ARBA" id="ARBA00004651"/>
    </source>
</evidence>
<feature type="transmembrane region" description="Helical" evidence="8">
    <location>
        <begin position="26"/>
        <end position="46"/>
    </location>
</feature>
<feature type="transmembrane region" description="Helical" evidence="8">
    <location>
        <begin position="58"/>
        <end position="82"/>
    </location>
</feature>
<evidence type="ECO:0000256" key="8">
    <source>
        <dbReference type="SAM" id="Phobius"/>
    </source>
</evidence>
<evidence type="ECO:0000256" key="6">
    <source>
        <dbReference type="ARBA" id="ARBA00023136"/>
    </source>
</evidence>
<feature type="transmembrane region" description="Helical" evidence="8">
    <location>
        <begin position="226"/>
        <end position="251"/>
    </location>
</feature>
<dbReference type="PANTHER" id="PTHR34184:SF4">
    <property type="entry name" value="UPF0718 PROTEIN YCGR"/>
    <property type="match status" value="1"/>
</dbReference>
<feature type="transmembrane region" description="Helical" evidence="8">
    <location>
        <begin position="124"/>
        <end position="143"/>
    </location>
</feature>
<feature type="transmembrane region" description="Helical" evidence="8">
    <location>
        <begin position="94"/>
        <end position="117"/>
    </location>
</feature>
<evidence type="ECO:0000256" key="7">
    <source>
        <dbReference type="SAM" id="MobiDB-lite"/>
    </source>
</evidence>
<evidence type="ECO:0000256" key="4">
    <source>
        <dbReference type="ARBA" id="ARBA00022692"/>
    </source>
</evidence>
<organism evidence="9 10">
    <name type="scientific">candidate division WOR-3 bacterium</name>
    <dbReference type="NCBI Taxonomy" id="2052148"/>
    <lineage>
        <taxon>Bacteria</taxon>
        <taxon>Bacteria division WOR-3</taxon>
    </lineage>
</organism>
<keyword evidence="6 8" id="KW-0472">Membrane</keyword>
<dbReference type="InterPro" id="IPR005524">
    <property type="entry name" value="DUF318"/>
</dbReference>
<dbReference type="PANTHER" id="PTHR34184">
    <property type="entry name" value="UPF0718 PROTEIN YCGR"/>
    <property type="match status" value="1"/>
</dbReference>
<comment type="similarity">
    <text evidence="2">Belongs to the UPF0718 family.</text>
</comment>
<comment type="subcellular location">
    <subcellularLocation>
        <location evidence="1">Cell membrane</location>
        <topology evidence="1">Multi-pass membrane protein</topology>
    </subcellularLocation>
</comment>
<reference evidence="9" key="1">
    <citation type="submission" date="2019-11" db="EMBL/GenBank/DDBJ databases">
        <title>Microbial mats filling the niche in hypersaline microbial mats.</title>
        <authorList>
            <person name="Wong H.L."/>
            <person name="Macleod F.I."/>
            <person name="White R.A. III"/>
            <person name="Burns B.P."/>
        </authorList>
    </citation>
    <scope>NUCLEOTIDE SEQUENCE</scope>
    <source>
        <strain evidence="9">Bin_327</strain>
    </source>
</reference>